<dbReference type="EMBL" id="LT670818">
    <property type="protein sequence ID" value="SHH21186.1"/>
    <property type="molecule type" value="Genomic_DNA"/>
</dbReference>
<feature type="compositionally biased region" description="Basic and acidic residues" evidence="1">
    <location>
        <begin position="14"/>
        <end position="24"/>
    </location>
</feature>
<proteinExistence type="predicted"/>
<evidence type="ECO:0000313" key="2">
    <source>
        <dbReference type="EMBL" id="SHH21186.1"/>
    </source>
</evidence>
<sequence>MPRRDGPTTISNRSAHDLGFDYRPRSGKQMNADVQDRHAAEELRRMVQQNPDYGPRIGRLRKLPAREILRIVRDEEQQN</sequence>
<dbReference type="Proteomes" id="UP000190675">
    <property type="component" value="Chromosome I"/>
</dbReference>
<accession>A0A1M5R508</accession>
<reference evidence="2 3" key="1">
    <citation type="submission" date="2016-11" db="EMBL/GenBank/DDBJ databases">
        <authorList>
            <person name="Jaros S."/>
            <person name="Januszkiewicz K."/>
            <person name="Wedrychowicz H."/>
        </authorList>
    </citation>
    <scope>NUCLEOTIDE SEQUENCE [LARGE SCALE GENOMIC DNA]</scope>
    <source>
        <strain evidence="2 3">GAS242</strain>
    </source>
</reference>
<gene>
    <name evidence="2" type="ORF">SAMN05444169_6338</name>
</gene>
<dbReference type="RefSeq" id="WP_079569293.1">
    <property type="nucleotide sequence ID" value="NZ_LT670818.1"/>
</dbReference>
<feature type="region of interest" description="Disordered" evidence="1">
    <location>
        <begin position="1"/>
        <end position="32"/>
    </location>
</feature>
<organism evidence="2 3">
    <name type="scientific">Bradyrhizobium erythrophlei</name>
    <dbReference type="NCBI Taxonomy" id="1437360"/>
    <lineage>
        <taxon>Bacteria</taxon>
        <taxon>Pseudomonadati</taxon>
        <taxon>Pseudomonadota</taxon>
        <taxon>Alphaproteobacteria</taxon>
        <taxon>Hyphomicrobiales</taxon>
        <taxon>Nitrobacteraceae</taxon>
        <taxon>Bradyrhizobium</taxon>
    </lineage>
</organism>
<dbReference type="AlphaFoldDB" id="A0A1M5R508"/>
<evidence type="ECO:0000256" key="1">
    <source>
        <dbReference type="SAM" id="MobiDB-lite"/>
    </source>
</evidence>
<evidence type="ECO:0000313" key="3">
    <source>
        <dbReference type="Proteomes" id="UP000190675"/>
    </source>
</evidence>
<name>A0A1M5R508_9BRAD</name>
<protein>
    <submittedName>
        <fullName evidence="2">Uncharacterized protein</fullName>
    </submittedName>
</protein>